<organism evidence="1 2">
    <name type="scientific">Globodera rostochiensis</name>
    <name type="common">Golden nematode worm</name>
    <name type="synonym">Heterodera rostochiensis</name>
    <dbReference type="NCBI Taxonomy" id="31243"/>
    <lineage>
        <taxon>Eukaryota</taxon>
        <taxon>Metazoa</taxon>
        <taxon>Ecdysozoa</taxon>
        <taxon>Nematoda</taxon>
        <taxon>Chromadorea</taxon>
        <taxon>Rhabditida</taxon>
        <taxon>Tylenchina</taxon>
        <taxon>Tylenchomorpha</taxon>
        <taxon>Tylenchoidea</taxon>
        <taxon>Heteroderidae</taxon>
        <taxon>Heteroderinae</taxon>
        <taxon>Globodera</taxon>
    </lineage>
</organism>
<reference evidence="2" key="1">
    <citation type="submission" date="2022-11" db="UniProtKB">
        <authorList>
            <consortium name="WormBaseParasite"/>
        </authorList>
    </citation>
    <scope>IDENTIFICATION</scope>
</reference>
<accession>A0A914I138</accession>
<proteinExistence type="predicted"/>
<name>A0A914I138_GLORO</name>
<evidence type="ECO:0000313" key="1">
    <source>
        <dbReference type="Proteomes" id="UP000887572"/>
    </source>
</evidence>
<protein>
    <submittedName>
        <fullName evidence="2">Uncharacterized protein</fullName>
    </submittedName>
</protein>
<dbReference type="AlphaFoldDB" id="A0A914I138"/>
<evidence type="ECO:0000313" key="2">
    <source>
        <dbReference type="WBParaSite" id="Gr19_v10_g6519.t1"/>
    </source>
</evidence>
<keyword evidence="1" id="KW-1185">Reference proteome</keyword>
<dbReference type="WBParaSite" id="Gr19_v10_g6519.t1">
    <property type="protein sequence ID" value="Gr19_v10_g6519.t1"/>
    <property type="gene ID" value="Gr19_v10_g6519"/>
</dbReference>
<sequence length="71" mass="7834">MDCFITPLVTSMLPSRRPGICQTRRCTRAVPVCRGNPGGDRAKHCACSRLNRRELPEPCTVISSVVDFVSD</sequence>
<dbReference type="Proteomes" id="UP000887572">
    <property type="component" value="Unplaced"/>
</dbReference>